<reference evidence="1 2" key="1">
    <citation type="journal article" date="2024" name="Microbiology">
        <title>Methylomarinum rosea sp. nov., a novel halophilic methanotrophic bacterium from the hypersaline Lake Elton.</title>
        <authorList>
            <person name="Suleimanov R.Z."/>
            <person name="Oshkin I.Y."/>
            <person name="Danilova O.V."/>
            <person name="Suzina N.E."/>
            <person name="Dedysh S.N."/>
        </authorList>
    </citation>
    <scope>NUCLEOTIDE SEQUENCE [LARGE SCALE GENOMIC DNA]</scope>
    <source>
        <strain evidence="1 2">Ch1-1</strain>
    </source>
</reference>
<organism evidence="1 2">
    <name type="scientific">Methylomarinum roseum</name>
    <dbReference type="NCBI Taxonomy" id="3067653"/>
    <lineage>
        <taxon>Bacteria</taxon>
        <taxon>Pseudomonadati</taxon>
        <taxon>Pseudomonadota</taxon>
        <taxon>Gammaproteobacteria</taxon>
        <taxon>Methylococcales</taxon>
        <taxon>Methylococcaceae</taxon>
        <taxon>Methylomarinum</taxon>
    </lineage>
</organism>
<dbReference type="EMBL" id="CP157743">
    <property type="protein sequence ID" value="XBS21251.1"/>
    <property type="molecule type" value="Genomic_DNA"/>
</dbReference>
<dbReference type="Proteomes" id="UP001225378">
    <property type="component" value="Chromosome"/>
</dbReference>
<gene>
    <name evidence="1" type="ORF">Q9L42_003765</name>
</gene>
<dbReference type="AlphaFoldDB" id="A0AAU7NXA2"/>
<proteinExistence type="predicted"/>
<evidence type="ECO:0008006" key="3">
    <source>
        <dbReference type="Google" id="ProtNLM"/>
    </source>
</evidence>
<protein>
    <recommendedName>
        <fullName evidence="3">Transposase</fullName>
    </recommendedName>
</protein>
<evidence type="ECO:0000313" key="2">
    <source>
        <dbReference type="Proteomes" id="UP001225378"/>
    </source>
</evidence>
<accession>A0AAU7NXA2</accession>
<keyword evidence="2" id="KW-1185">Reference proteome</keyword>
<name>A0AAU7NXA2_9GAMM</name>
<evidence type="ECO:0000313" key="1">
    <source>
        <dbReference type="EMBL" id="XBS21251.1"/>
    </source>
</evidence>
<dbReference type="KEGG" id="mech:Q9L42_003765"/>
<sequence>MAKVKHITEPDAFGYQVRIVRRGKESSRYFSHKLWGNRNKSLQAAITWRDQMLVVLKGSKTRFLKPPKNKTTTGVTGVSRTIKYDHRKDKSYLCYTVFWVKDGKSRNKTFQVGNVETVSADDELHAFRTARLFRSCYEHAIDHDIYFDDSKFAGWKKRRLYEEPNLNAAV</sequence>
<dbReference type="RefSeq" id="WP_305909761.1">
    <property type="nucleotide sequence ID" value="NZ_CP157743.1"/>
</dbReference>